<accession>A0A6J4MY07</accession>
<feature type="domain" description="NrS-1 polymerase-like HBD" evidence="2">
    <location>
        <begin position="237"/>
        <end position="297"/>
    </location>
</feature>
<feature type="non-terminal residue" evidence="3">
    <location>
        <position position="580"/>
    </location>
</feature>
<evidence type="ECO:0000259" key="2">
    <source>
        <dbReference type="Pfam" id="PF22763"/>
    </source>
</evidence>
<feature type="region of interest" description="Disordered" evidence="1">
    <location>
        <begin position="448"/>
        <end position="468"/>
    </location>
</feature>
<gene>
    <name evidence="3" type="ORF">AVDCRST_MAG93-8491</name>
</gene>
<dbReference type="Pfam" id="PF22763">
    <property type="entry name" value="NrS1-1_pol-like_HBD"/>
    <property type="match status" value="1"/>
</dbReference>
<proteinExistence type="predicted"/>
<reference evidence="3" key="1">
    <citation type="submission" date="2020-02" db="EMBL/GenBank/DDBJ databases">
        <authorList>
            <person name="Meier V. D."/>
        </authorList>
    </citation>
    <scope>NUCLEOTIDE SEQUENCE</scope>
    <source>
        <strain evidence="3">AVDCRST_MAG93</strain>
    </source>
</reference>
<protein>
    <recommendedName>
        <fullName evidence="2">NrS-1 polymerase-like HBD domain-containing protein</fullName>
    </recommendedName>
</protein>
<evidence type="ECO:0000313" key="3">
    <source>
        <dbReference type="EMBL" id="CAA9371938.1"/>
    </source>
</evidence>
<dbReference type="InterPro" id="IPR054468">
    <property type="entry name" value="NrSPol-like_HBD"/>
</dbReference>
<organism evidence="3">
    <name type="scientific">uncultured Chloroflexia bacterium</name>
    <dbReference type="NCBI Taxonomy" id="1672391"/>
    <lineage>
        <taxon>Bacteria</taxon>
        <taxon>Bacillati</taxon>
        <taxon>Chloroflexota</taxon>
        <taxon>Chloroflexia</taxon>
        <taxon>environmental samples</taxon>
    </lineage>
</organism>
<evidence type="ECO:0000256" key="1">
    <source>
        <dbReference type="SAM" id="MobiDB-lite"/>
    </source>
</evidence>
<sequence>MESYTVNKAPSIPDVPAELAAYPLWGCWRWEEARKKGNWKKVPIDPRTGKRAKTTDTATWATLTEATTALLEKSGYDGLGFVLTRDDPYTVIDLDKCRDPDPGKVEPWALEIVRRLDSLTFVSPTGTGLHIWVKGTLPVDGFNKRCQGIEGYSSAHYMTFTGEVYCGETIEERQEELGELYRELHPRNEASGTIDTASDVRHDLSKEELLDVGRRMEETGETFSTLYFLGYSGSDPSAADAHLMSMLAFLTGKDPERVEQLFSESALGQRDKWKNRPDYRERTIRHAIKRTRKVYDPKYGGGESKVRCGLRERMAYAMFAHRWKDRAGRADAAATDYFVYGAVLRVGWRANREEVSVSVRQCAEEAGIAILETVSKSLVRLEQDHGLLKKRRRKSKTDGKTGKAATYKIGAVPKVEHTMIDTGRDKLLNQLCLSNGVPLLGSHLIRNTSPDRPHFDKNGRPTPKRVSSPVESIGKVAAWVLDLVHTLRTITGGPVSVCLLHELTGIETRHLKERPLAKLREAALLVQAGEGFATADDIAERLEEEVEISFSSLALHEQKKRHEDQRGLHKVFILYRQGRA</sequence>
<dbReference type="AlphaFoldDB" id="A0A6J4MY07"/>
<name>A0A6J4MY07_9CHLR</name>
<dbReference type="EMBL" id="CADCTR010002864">
    <property type="protein sequence ID" value="CAA9371938.1"/>
    <property type="molecule type" value="Genomic_DNA"/>
</dbReference>
<feature type="compositionally biased region" description="Basic and acidic residues" evidence="1">
    <location>
        <begin position="449"/>
        <end position="459"/>
    </location>
</feature>